<organism evidence="2 3">
    <name type="scientific">Nocardia jiangsuensis</name>
    <dbReference type="NCBI Taxonomy" id="1691563"/>
    <lineage>
        <taxon>Bacteria</taxon>
        <taxon>Bacillati</taxon>
        <taxon>Actinomycetota</taxon>
        <taxon>Actinomycetes</taxon>
        <taxon>Mycobacteriales</taxon>
        <taxon>Nocardiaceae</taxon>
        <taxon>Nocardia</taxon>
    </lineage>
</organism>
<comment type="caution">
    <text evidence="2">The sequence shown here is derived from an EMBL/GenBank/DDBJ whole genome shotgun (WGS) entry which is preliminary data.</text>
</comment>
<keyword evidence="3" id="KW-1185">Reference proteome</keyword>
<name>A0ABV8E1V7_9NOCA</name>
<protein>
    <submittedName>
        <fullName evidence="2">Uncharacterized protein</fullName>
    </submittedName>
</protein>
<evidence type="ECO:0000256" key="1">
    <source>
        <dbReference type="SAM" id="MobiDB-lite"/>
    </source>
</evidence>
<dbReference type="RefSeq" id="WP_378615436.1">
    <property type="nucleotide sequence ID" value="NZ_JBHSAX010000022.1"/>
</dbReference>
<feature type="compositionally biased region" description="Basic and acidic residues" evidence="1">
    <location>
        <begin position="28"/>
        <end position="52"/>
    </location>
</feature>
<sequence length="76" mass="7972">MTRAGTIAPDRPEREHPADGELIAVPNDRGDAGEDGVRGADRQGAHGTRELCDQAISTSPASSGNDHPVVVRRSLT</sequence>
<evidence type="ECO:0000313" key="3">
    <source>
        <dbReference type="Proteomes" id="UP001595696"/>
    </source>
</evidence>
<dbReference type="EMBL" id="JBHSAX010000022">
    <property type="protein sequence ID" value="MFC3965526.1"/>
    <property type="molecule type" value="Genomic_DNA"/>
</dbReference>
<feature type="compositionally biased region" description="Basic and acidic residues" evidence="1">
    <location>
        <begin position="10"/>
        <end position="19"/>
    </location>
</feature>
<gene>
    <name evidence="2" type="ORF">ACFO0B_26345</name>
</gene>
<feature type="compositionally biased region" description="Polar residues" evidence="1">
    <location>
        <begin position="55"/>
        <end position="65"/>
    </location>
</feature>
<accession>A0ABV8E1V7</accession>
<dbReference type="Proteomes" id="UP001595696">
    <property type="component" value="Unassembled WGS sequence"/>
</dbReference>
<reference evidence="3" key="1">
    <citation type="journal article" date="2019" name="Int. J. Syst. Evol. Microbiol.">
        <title>The Global Catalogue of Microorganisms (GCM) 10K type strain sequencing project: providing services to taxonomists for standard genome sequencing and annotation.</title>
        <authorList>
            <consortium name="The Broad Institute Genomics Platform"/>
            <consortium name="The Broad Institute Genome Sequencing Center for Infectious Disease"/>
            <person name="Wu L."/>
            <person name="Ma J."/>
        </authorList>
    </citation>
    <scope>NUCLEOTIDE SEQUENCE [LARGE SCALE GENOMIC DNA]</scope>
    <source>
        <strain evidence="3">CGMCC 4.7330</strain>
    </source>
</reference>
<proteinExistence type="predicted"/>
<evidence type="ECO:0000313" key="2">
    <source>
        <dbReference type="EMBL" id="MFC3965526.1"/>
    </source>
</evidence>
<feature type="region of interest" description="Disordered" evidence="1">
    <location>
        <begin position="1"/>
        <end position="76"/>
    </location>
</feature>